<dbReference type="InterPro" id="IPR000182">
    <property type="entry name" value="GNAT_dom"/>
</dbReference>
<dbReference type="SUPFAM" id="SSF55729">
    <property type="entry name" value="Acyl-CoA N-acyltransferases (Nat)"/>
    <property type="match status" value="1"/>
</dbReference>
<comment type="caution">
    <text evidence="2">The sequence shown here is derived from an EMBL/GenBank/DDBJ whole genome shotgun (WGS) entry which is preliminary data.</text>
</comment>
<dbReference type="OrthoDB" id="3239945at2"/>
<evidence type="ECO:0000259" key="1">
    <source>
        <dbReference type="PROSITE" id="PS51186"/>
    </source>
</evidence>
<organism evidence="2 3">
    <name type="scientific">Kribbella steppae</name>
    <dbReference type="NCBI Taxonomy" id="2512223"/>
    <lineage>
        <taxon>Bacteria</taxon>
        <taxon>Bacillati</taxon>
        <taxon>Actinomycetota</taxon>
        <taxon>Actinomycetes</taxon>
        <taxon>Propionibacteriales</taxon>
        <taxon>Kribbellaceae</taxon>
        <taxon>Kribbella</taxon>
    </lineage>
</organism>
<accession>A0A4R2HAA7</accession>
<dbReference type="Pfam" id="PF00583">
    <property type="entry name" value="Acetyltransf_1"/>
    <property type="match status" value="1"/>
</dbReference>
<protein>
    <submittedName>
        <fullName evidence="2">Acetyltransferase (GNAT) family protein</fullName>
    </submittedName>
</protein>
<reference evidence="2 3" key="1">
    <citation type="journal article" date="2015" name="Stand. Genomic Sci.">
        <title>Genomic Encyclopedia of Bacterial and Archaeal Type Strains, Phase III: the genomes of soil and plant-associated and newly described type strains.</title>
        <authorList>
            <person name="Whitman W.B."/>
            <person name="Woyke T."/>
            <person name="Klenk H.P."/>
            <person name="Zhou Y."/>
            <person name="Lilburn T.G."/>
            <person name="Beck B.J."/>
            <person name="De Vos P."/>
            <person name="Vandamme P."/>
            <person name="Eisen J.A."/>
            <person name="Garrity G."/>
            <person name="Hugenholtz P."/>
            <person name="Kyrpides N.C."/>
        </authorList>
    </citation>
    <scope>NUCLEOTIDE SEQUENCE [LARGE SCALE GENOMIC DNA]</scope>
    <source>
        <strain evidence="2 3">VKM Ac-2572</strain>
    </source>
</reference>
<dbReference type="AlphaFoldDB" id="A0A4R2HAA7"/>
<dbReference type="InterPro" id="IPR016181">
    <property type="entry name" value="Acyl_CoA_acyltransferase"/>
</dbReference>
<proteinExistence type="predicted"/>
<dbReference type="GO" id="GO:0016747">
    <property type="term" value="F:acyltransferase activity, transferring groups other than amino-acyl groups"/>
    <property type="evidence" value="ECO:0007669"/>
    <property type="project" value="InterPro"/>
</dbReference>
<gene>
    <name evidence="2" type="ORF">EV652_11052</name>
</gene>
<feature type="domain" description="N-acetyltransferase" evidence="1">
    <location>
        <begin position="2"/>
        <end position="189"/>
    </location>
</feature>
<dbReference type="EMBL" id="SLWN01000010">
    <property type="protein sequence ID" value="TCO22067.1"/>
    <property type="molecule type" value="Genomic_DNA"/>
</dbReference>
<keyword evidence="3" id="KW-1185">Reference proteome</keyword>
<sequence length="192" mass="21078">MVDVRAAGPDAWPDVAAVMGERGDPARCFCQYFRLRGQQWAAGTRETNRRDLRTQVCKGDVPPGVLAYDGETPIGWCAVAPRTSYPRVVASPNWRTDHPDAWVITCFVVPVGHRRQGIAGELAVGAVDFAQSYGARTVEGCAVDTDQDEKVSSADLYRGPLSVFLDAGFTEVSRTSPRWVLVRKRLRPDRAG</sequence>
<name>A0A4R2HAA7_9ACTN</name>
<evidence type="ECO:0000313" key="3">
    <source>
        <dbReference type="Proteomes" id="UP000294508"/>
    </source>
</evidence>
<dbReference type="Proteomes" id="UP000294508">
    <property type="component" value="Unassembled WGS sequence"/>
</dbReference>
<dbReference type="PROSITE" id="PS51186">
    <property type="entry name" value="GNAT"/>
    <property type="match status" value="1"/>
</dbReference>
<dbReference type="RefSeq" id="WP_132212195.1">
    <property type="nucleotide sequence ID" value="NZ_SLWN01000010.1"/>
</dbReference>
<dbReference type="CDD" id="cd04301">
    <property type="entry name" value="NAT_SF"/>
    <property type="match status" value="1"/>
</dbReference>
<keyword evidence="2" id="KW-0808">Transferase</keyword>
<evidence type="ECO:0000313" key="2">
    <source>
        <dbReference type="EMBL" id="TCO22067.1"/>
    </source>
</evidence>
<dbReference type="Gene3D" id="3.40.630.30">
    <property type="match status" value="1"/>
</dbReference>